<evidence type="ECO:0008006" key="4">
    <source>
        <dbReference type="Google" id="ProtNLM"/>
    </source>
</evidence>
<keyword evidence="3" id="KW-1185">Reference proteome</keyword>
<dbReference type="RefSeq" id="WP_066746949.1">
    <property type="nucleotide sequence ID" value="NZ_LXEN01000030.1"/>
</dbReference>
<organism evidence="2 3">
    <name type="scientific">Proteus myxofaciens ATCC 19692</name>
    <dbReference type="NCBI Taxonomy" id="1354337"/>
    <lineage>
        <taxon>Bacteria</taxon>
        <taxon>Pseudomonadati</taxon>
        <taxon>Pseudomonadota</taxon>
        <taxon>Gammaproteobacteria</taxon>
        <taxon>Enterobacterales</taxon>
        <taxon>Morganellaceae</taxon>
        <taxon>Proteus</taxon>
    </lineage>
</organism>
<comment type="caution">
    <text evidence="2">The sequence shown here is derived from an EMBL/GenBank/DDBJ whole genome shotgun (WGS) entry which is preliminary data.</text>
</comment>
<evidence type="ECO:0000313" key="3">
    <source>
        <dbReference type="Proteomes" id="UP000094023"/>
    </source>
</evidence>
<accession>A0A198GEL2</accession>
<proteinExistence type="predicted"/>
<dbReference type="AlphaFoldDB" id="A0A198GEL2"/>
<dbReference type="STRING" id="1354337.M983_0638"/>
<feature type="chain" id="PRO_5008278968" description="Fimbrial protein" evidence="1">
    <location>
        <begin position="31"/>
        <end position="142"/>
    </location>
</feature>
<gene>
    <name evidence="2" type="ORF">M983_0638</name>
</gene>
<reference evidence="2 3" key="1">
    <citation type="submission" date="2016-04" db="EMBL/GenBank/DDBJ databases">
        <title>ATOL: Assembling a taxonomically balanced genome-scale reconstruction of the evolutionary history of the Enterobacteriaceae.</title>
        <authorList>
            <person name="Plunkett G.III."/>
            <person name="Neeno-Eckwall E.C."/>
            <person name="Glasner J.D."/>
            <person name="Perna N.T."/>
        </authorList>
    </citation>
    <scope>NUCLEOTIDE SEQUENCE [LARGE SCALE GENOMIC DNA]</scope>
    <source>
        <strain evidence="2 3">ATCC 19692</strain>
    </source>
</reference>
<dbReference type="EMBL" id="LXEN01000030">
    <property type="protein sequence ID" value="OAT35239.1"/>
    <property type="molecule type" value="Genomic_DNA"/>
</dbReference>
<evidence type="ECO:0000256" key="1">
    <source>
        <dbReference type="SAM" id="SignalP"/>
    </source>
</evidence>
<name>A0A198GEL2_9GAMM</name>
<protein>
    <recommendedName>
        <fullName evidence="4">Fimbrial protein</fullName>
    </recommendedName>
</protein>
<dbReference type="Proteomes" id="UP000094023">
    <property type="component" value="Unassembled WGS sequence"/>
</dbReference>
<feature type="signal peptide" evidence="1">
    <location>
        <begin position="1"/>
        <end position="30"/>
    </location>
</feature>
<evidence type="ECO:0000313" key="2">
    <source>
        <dbReference type="EMBL" id="OAT35239.1"/>
    </source>
</evidence>
<dbReference type="OrthoDB" id="6466990at2"/>
<sequence>MQKYNISMKIAGYKVVLLVIGCVLSQSAMADSIVANTPVNQSDYEPLHQGRIQVKATLFNAPCNLSLDNTLNLTGCGAGKDYREINLLDATANTPASVRFYDVQHGIFSVRYPLSLLNGDNPIHLPILMNNRHTLRLEVSYE</sequence>
<dbReference type="PATRIC" id="fig|1354337.4.peg.661"/>
<keyword evidence="1" id="KW-0732">Signal</keyword>